<proteinExistence type="predicted"/>
<dbReference type="Proteomes" id="UP000605986">
    <property type="component" value="Unassembled WGS sequence"/>
</dbReference>
<evidence type="ECO:0000313" key="3">
    <source>
        <dbReference type="Proteomes" id="UP000605986"/>
    </source>
</evidence>
<keyword evidence="1" id="KW-0472">Membrane</keyword>
<keyword evidence="1" id="KW-0812">Transmembrane</keyword>
<gene>
    <name evidence="2" type="ORF">F53441_4012</name>
</gene>
<dbReference type="OrthoDB" id="5420013at2759"/>
<dbReference type="EMBL" id="JAADJG010000158">
    <property type="protein sequence ID" value="KAF4453282.1"/>
    <property type="molecule type" value="Genomic_DNA"/>
</dbReference>
<organism evidence="2 3">
    <name type="scientific">Fusarium austroafricanum</name>
    <dbReference type="NCBI Taxonomy" id="2364996"/>
    <lineage>
        <taxon>Eukaryota</taxon>
        <taxon>Fungi</taxon>
        <taxon>Dikarya</taxon>
        <taxon>Ascomycota</taxon>
        <taxon>Pezizomycotina</taxon>
        <taxon>Sordariomycetes</taxon>
        <taxon>Hypocreomycetidae</taxon>
        <taxon>Hypocreales</taxon>
        <taxon>Nectriaceae</taxon>
        <taxon>Fusarium</taxon>
        <taxon>Fusarium concolor species complex</taxon>
    </lineage>
</organism>
<protein>
    <submittedName>
        <fullName evidence="2">Uncharacterized protein</fullName>
    </submittedName>
</protein>
<keyword evidence="3" id="KW-1185">Reference proteome</keyword>
<keyword evidence="1" id="KW-1133">Transmembrane helix</keyword>
<feature type="transmembrane region" description="Helical" evidence="1">
    <location>
        <begin position="293"/>
        <end position="313"/>
    </location>
</feature>
<comment type="caution">
    <text evidence="2">The sequence shown here is derived from an EMBL/GenBank/DDBJ whole genome shotgun (WGS) entry which is preliminary data.</text>
</comment>
<feature type="transmembrane region" description="Helical" evidence="1">
    <location>
        <begin position="355"/>
        <end position="372"/>
    </location>
</feature>
<accession>A0A8H4KN34</accession>
<sequence length="375" mass="42558">MDQTPIMAESVVQTEPRPLSPMREIVSIPPPAMTLQDRHDNKPATVCIWQLFNRSGKYWLKGAKCARSRIFHGEMKRKTPICSVKLHFCCCFFCSWGRPEKDPCCGIEICGICGEKYEEEDVSNPPGEYAEDIQRWQAMRAQQNGPSLDLADEPENLPPEMQTYIVIGLLDSESGGVREQLERITDRDGLFRSIRKATKDLRPFYIRFFSLKTIGGFGLYRCEPSGDYHVPIDLDDQSSATFHELFSAYSSHDVDWESRWKNWVHDYLNGASIDPQVGRYTLRLILRWSILKIVAYTTIPVALSLVIGLWFMLGTPQDPNDSYTAIVQTAWSISSYIITVAGGEFHENTTRNEMLTVYLVIVALLAAVTVLGDKP</sequence>
<name>A0A8H4KN34_9HYPO</name>
<feature type="transmembrane region" description="Helical" evidence="1">
    <location>
        <begin position="325"/>
        <end position="343"/>
    </location>
</feature>
<evidence type="ECO:0000256" key="1">
    <source>
        <dbReference type="SAM" id="Phobius"/>
    </source>
</evidence>
<dbReference type="AlphaFoldDB" id="A0A8H4KN34"/>
<evidence type="ECO:0000313" key="2">
    <source>
        <dbReference type="EMBL" id="KAF4453282.1"/>
    </source>
</evidence>
<reference evidence="2" key="1">
    <citation type="submission" date="2020-01" db="EMBL/GenBank/DDBJ databases">
        <title>Identification and distribution of gene clusters putatively required for synthesis of sphingolipid metabolism inhibitors in phylogenetically diverse species of the filamentous fungus Fusarium.</title>
        <authorList>
            <person name="Kim H.-S."/>
            <person name="Busman M."/>
            <person name="Brown D.W."/>
            <person name="Divon H."/>
            <person name="Uhlig S."/>
            <person name="Proctor R.H."/>
        </authorList>
    </citation>
    <scope>NUCLEOTIDE SEQUENCE</scope>
    <source>
        <strain evidence="2">NRRL 53441</strain>
    </source>
</reference>